<dbReference type="OMA" id="CWIASES"/>
<dbReference type="PANTHER" id="PTHR36223">
    <property type="entry name" value="BETA-LACTAMASE-TYPE TRANSPEPTIDASE FOLD DOMAIN CONTAINING PROTEIN"/>
    <property type="match status" value="1"/>
</dbReference>
<gene>
    <name evidence="3" type="ORF">HYPSUDRAFT_59221</name>
</gene>
<dbReference type="PANTHER" id="PTHR36223:SF1">
    <property type="entry name" value="TRANSCRIPTION ELONGATION FACTOR EAF N-TERMINAL DOMAIN-CONTAINING PROTEIN"/>
    <property type="match status" value="1"/>
</dbReference>
<proteinExistence type="predicted"/>
<feature type="region of interest" description="Disordered" evidence="1">
    <location>
        <begin position="234"/>
        <end position="253"/>
    </location>
</feature>
<dbReference type="AlphaFoldDB" id="A0A0D2NDN7"/>
<name>A0A0D2NDN7_HYPSF</name>
<dbReference type="OrthoDB" id="3364132at2759"/>
<evidence type="ECO:0000256" key="1">
    <source>
        <dbReference type="SAM" id="MobiDB-lite"/>
    </source>
</evidence>
<reference evidence="4" key="1">
    <citation type="submission" date="2014-04" db="EMBL/GenBank/DDBJ databases">
        <title>Evolutionary Origins and Diversification of the Mycorrhizal Mutualists.</title>
        <authorList>
            <consortium name="DOE Joint Genome Institute"/>
            <consortium name="Mycorrhizal Genomics Consortium"/>
            <person name="Kohler A."/>
            <person name="Kuo A."/>
            <person name="Nagy L.G."/>
            <person name="Floudas D."/>
            <person name="Copeland A."/>
            <person name="Barry K.W."/>
            <person name="Cichocki N."/>
            <person name="Veneault-Fourrey C."/>
            <person name="LaButti K."/>
            <person name="Lindquist E.A."/>
            <person name="Lipzen A."/>
            <person name="Lundell T."/>
            <person name="Morin E."/>
            <person name="Murat C."/>
            <person name="Riley R."/>
            <person name="Ohm R."/>
            <person name="Sun H."/>
            <person name="Tunlid A."/>
            <person name="Henrissat B."/>
            <person name="Grigoriev I.V."/>
            <person name="Hibbett D.S."/>
            <person name="Martin F."/>
        </authorList>
    </citation>
    <scope>NUCLEOTIDE SEQUENCE [LARGE SCALE GENOMIC DNA]</scope>
    <source>
        <strain evidence="4">FD-334 SS-4</strain>
    </source>
</reference>
<evidence type="ECO:0000313" key="3">
    <source>
        <dbReference type="EMBL" id="KJA14696.1"/>
    </source>
</evidence>
<keyword evidence="4" id="KW-1185">Reference proteome</keyword>
<dbReference type="STRING" id="945553.A0A0D2NDN7"/>
<dbReference type="Proteomes" id="UP000054270">
    <property type="component" value="Unassembled WGS sequence"/>
</dbReference>
<dbReference type="EMBL" id="KN817668">
    <property type="protein sequence ID" value="KJA14696.1"/>
    <property type="molecule type" value="Genomic_DNA"/>
</dbReference>
<organism evidence="3 4">
    <name type="scientific">Hypholoma sublateritium (strain FD-334 SS-4)</name>
    <dbReference type="NCBI Taxonomy" id="945553"/>
    <lineage>
        <taxon>Eukaryota</taxon>
        <taxon>Fungi</taxon>
        <taxon>Dikarya</taxon>
        <taxon>Basidiomycota</taxon>
        <taxon>Agaricomycotina</taxon>
        <taxon>Agaricomycetes</taxon>
        <taxon>Agaricomycetidae</taxon>
        <taxon>Agaricales</taxon>
        <taxon>Agaricineae</taxon>
        <taxon>Strophariaceae</taxon>
        <taxon>Hypholoma</taxon>
    </lineage>
</organism>
<protein>
    <recommendedName>
        <fullName evidence="2">DUF7918 domain-containing protein</fullName>
    </recommendedName>
</protein>
<feature type="compositionally biased region" description="Pro residues" evidence="1">
    <location>
        <begin position="234"/>
        <end position="244"/>
    </location>
</feature>
<evidence type="ECO:0000259" key="2">
    <source>
        <dbReference type="Pfam" id="PF25534"/>
    </source>
</evidence>
<evidence type="ECO:0000313" key="4">
    <source>
        <dbReference type="Proteomes" id="UP000054270"/>
    </source>
</evidence>
<sequence>MADVTEKHMVCNNFEAWISIDNTALTQYGEEHSVAGDEASCWIASQTDQGFSVSYNKKAVDEFDYLARVYLDGILVQSTIYVGASAYLPHTASSIRISKTECRGFVFGAIQLSEDDTHLENGPQDVGEIRIAIIKAKAESTPKIYGNPVLPIPNAAIVHERAKMGLGHHVKYQNVIPPAQDKAHRYFFKKELLGTVATFVFKYRPLALLQANGIAPRTPQTPDKGVEVVEIPISPLPVDSPPQSPKAKVDVSHEEDADTAAILARERVLLAELEQIRMTKRAAGISKDRRLKKKLKQNSGHFFPGEIVDLT</sequence>
<dbReference type="InterPro" id="IPR057678">
    <property type="entry name" value="DUF7918"/>
</dbReference>
<feature type="domain" description="DUF7918" evidence="2">
    <location>
        <begin position="15"/>
        <end position="218"/>
    </location>
</feature>
<dbReference type="Pfam" id="PF25534">
    <property type="entry name" value="DUF7918"/>
    <property type="match status" value="1"/>
</dbReference>
<accession>A0A0D2NDN7</accession>